<dbReference type="PROSITE" id="PS51900">
    <property type="entry name" value="CB"/>
    <property type="match status" value="1"/>
</dbReference>
<name>A0A9D2KB61_9BACT</name>
<evidence type="ECO:0000256" key="1">
    <source>
        <dbReference type="ARBA" id="ARBA00022829"/>
    </source>
</evidence>
<dbReference type="NCBIfam" id="NF001399">
    <property type="entry name" value="PRK00283.1"/>
    <property type="match status" value="1"/>
</dbReference>
<dbReference type="Gene3D" id="1.10.150.130">
    <property type="match status" value="1"/>
</dbReference>
<evidence type="ECO:0000259" key="6">
    <source>
        <dbReference type="PROSITE" id="PS51898"/>
    </source>
</evidence>
<keyword evidence="3 5" id="KW-0238">DNA-binding</keyword>
<dbReference type="InterPro" id="IPR004107">
    <property type="entry name" value="Integrase_SAM-like_N"/>
</dbReference>
<dbReference type="SUPFAM" id="SSF56349">
    <property type="entry name" value="DNA breaking-rejoining enzymes"/>
    <property type="match status" value="1"/>
</dbReference>
<dbReference type="PANTHER" id="PTHR30349">
    <property type="entry name" value="PHAGE INTEGRASE-RELATED"/>
    <property type="match status" value="1"/>
</dbReference>
<feature type="domain" description="Core-binding (CB)" evidence="7">
    <location>
        <begin position="5"/>
        <end position="87"/>
    </location>
</feature>
<dbReference type="NCBIfam" id="NF040815">
    <property type="entry name" value="recomb_XerA_Arch"/>
    <property type="match status" value="1"/>
</dbReference>
<dbReference type="PROSITE" id="PS51898">
    <property type="entry name" value="TYR_RECOMBINASE"/>
    <property type="match status" value="1"/>
</dbReference>
<evidence type="ECO:0000256" key="5">
    <source>
        <dbReference type="PROSITE-ProRule" id="PRU01248"/>
    </source>
</evidence>
<protein>
    <submittedName>
        <fullName evidence="8">Tyrosine recombinase</fullName>
    </submittedName>
</protein>
<comment type="caution">
    <text evidence="8">The sequence shown here is derived from an EMBL/GenBank/DDBJ whole genome shotgun (WGS) entry which is preliminary data.</text>
</comment>
<gene>
    <name evidence="8" type="ORF">H9804_02355</name>
</gene>
<proteinExistence type="predicted"/>
<keyword evidence="4" id="KW-0233">DNA recombination</keyword>
<dbReference type="CDD" id="cd00798">
    <property type="entry name" value="INT_XerDC_C"/>
    <property type="match status" value="1"/>
</dbReference>
<dbReference type="InterPro" id="IPR050090">
    <property type="entry name" value="Tyrosine_recombinase_XerCD"/>
</dbReference>
<dbReference type="InterPro" id="IPR011010">
    <property type="entry name" value="DNA_brk_join_enz"/>
</dbReference>
<evidence type="ECO:0000256" key="3">
    <source>
        <dbReference type="ARBA" id="ARBA00023125"/>
    </source>
</evidence>
<keyword evidence="2" id="KW-0229">DNA integration</keyword>
<dbReference type="Proteomes" id="UP000824176">
    <property type="component" value="Unassembled WGS sequence"/>
</dbReference>
<dbReference type="InterPro" id="IPR044068">
    <property type="entry name" value="CB"/>
</dbReference>
<reference evidence="8" key="2">
    <citation type="submission" date="2021-04" db="EMBL/GenBank/DDBJ databases">
        <authorList>
            <person name="Gilroy R."/>
        </authorList>
    </citation>
    <scope>NUCLEOTIDE SEQUENCE</scope>
    <source>
        <strain evidence="8">ChiW4-1371</strain>
    </source>
</reference>
<keyword evidence="1" id="KW-0159">Chromosome partition</keyword>
<accession>A0A9D2KB61</accession>
<evidence type="ECO:0000313" key="8">
    <source>
        <dbReference type="EMBL" id="HIZ88761.1"/>
    </source>
</evidence>
<feature type="domain" description="Tyr recombinase" evidence="6">
    <location>
        <begin position="108"/>
        <end position="291"/>
    </location>
</feature>
<dbReference type="GO" id="GO:0015074">
    <property type="term" value="P:DNA integration"/>
    <property type="evidence" value="ECO:0007669"/>
    <property type="project" value="UniProtKB-KW"/>
</dbReference>
<reference evidence="8" key="1">
    <citation type="journal article" date="2021" name="PeerJ">
        <title>Extensive microbial diversity within the chicken gut microbiome revealed by metagenomics and culture.</title>
        <authorList>
            <person name="Gilroy R."/>
            <person name="Ravi A."/>
            <person name="Getino M."/>
            <person name="Pursley I."/>
            <person name="Horton D.L."/>
            <person name="Alikhan N.F."/>
            <person name="Baker D."/>
            <person name="Gharbi K."/>
            <person name="Hall N."/>
            <person name="Watson M."/>
            <person name="Adriaenssens E.M."/>
            <person name="Foster-Nyarko E."/>
            <person name="Jarju S."/>
            <person name="Secka A."/>
            <person name="Antonio M."/>
            <person name="Oren A."/>
            <person name="Chaudhuri R.R."/>
            <person name="La Ragione R."/>
            <person name="Hildebrand F."/>
            <person name="Pallen M.J."/>
        </authorList>
    </citation>
    <scope>NUCLEOTIDE SEQUENCE</scope>
    <source>
        <strain evidence="8">ChiW4-1371</strain>
    </source>
</reference>
<evidence type="ECO:0000256" key="4">
    <source>
        <dbReference type="ARBA" id="ARBA00023172"/>
    </source>
</evidence>
<dbReference type="GO" id="GO:0006310">
    <property type="term" value="P:DNA recombination"/>
    <property type="evidence" value="ECO:0007669"/>
    <property type="project" value="UniProtKB-KW"/>
</dbReference>
<dbReference type="Pfam" id="PF00589">
    <property type="entry name" value="Phage_integrase"/>
    <property type="match status" value="1"/>
</dbReference>
<evidence type="ECO:0000313" key="9">
    <source>
        <dbReference type="Proteomes" id="UP000824176"/>
    </source>
</evidence>
<dbReference type="EMBL" id="DXAQ01000033">
    <property type="protein sequence ID" value="HIZ88761.1"/>
    <property type="molecule type" value="Genomic_DNA"/>
</dbReference>
<sequence length="300" mass="35341">MDNDITIPYKYNEFKQYLRFELGMSENSVISYLSDIETLYKFYKKDIKEIHSEDIVAFMSFMRKNNQSLETILRRLSGISQYFDFLIIEKDIKVNPVEFIAKPRQWHKLPDFLDFDEVEKLISCDDLSTPVKERNCLIMETLYATGMRVSELIAVKLRDIDFKRGIIKVIGKGSKQRIVPVYPSLLKKLEDYLALRQEYFVKESDTGYLFLNQNGSILTRQHIWNIVKEKCRAHNITKHVSPHTLRHSFATHMLSNGADLRTLQIFLGHSNISTTEIYTHVTDDDKRKTIMNFHPRFARK</sequence>
<organism evidence="8 9">
    <name type="scientific">Candidatus Mucispirillum faecigallinarum</name>
    <dbReference type="NCBI Taxonomy" id="2838699"/>
    <lineage>
        <taxon>Bacteria</taxon>
        <taxon>Pseudomonadati</taxon>
        <taxon>Deferribacterota</taxon>
        <taxon>Deferribacteres</taxon>
        <taxon>Deferribacterales</taxon>
        <taxon>Mucispirillaceae</taxon>
        <taxon>Mucispirillum</taxon>
    </lineage>
</organism>
<dbReference type="InterPro" id="IPR010998">
    <property type="entry name" value="Integrase_recombinase_N"/>
</dbReference>
<dbReference type="Pfam" id="PF02899">
    <property type="entry name" value="Phage_int_SAM_1"/>
    <property type="match status" value="1"/>
</dbReference>
<dbReference type="Gene3D" id="1.10.443.10">
    <property type="entry name" value="Intergrase catalytic core"/>
    <property type="match status" value="1"/>
</dbReference>
<evidence type="ECO:0000259" key="7">
    <source>
        <dbReference type="PROSITE" id="PS51900"/>
    </source>
</evidence>
<dbReference type="InterPro" id="IPR013762">
    <property type="entry name" value="Integrase-like_cat_sf"/>
</dbReference>
<dbReference type="PANTHER" id="PTHR30349:SF81">
    <property type="entry name" value="TYROSINE RECOMBINASE XERC"/>
    <property type="match status" value="1"/>
</dbReference>
<evidence type="ECO:0000256" key="2">
    <source>
        <dbReference type="ARBA" id="ARBA00022908"/>
    </source>
</evidence>
<dbReference type="AlphaFoldDB" id="A0A9D2KB61"/>
<dbReference type="GO" id="GO:0007059">
    <property type="term" value="P:chromosome segregation"/>
    <property type="evidence" value="ECO:0007669"/>
    <property type="project" value="UniProtKB-KW"/>
</dbReference>
<dbReference type="GO" id="GO:0003677">
    <property type="term" value="F:DNA binding"/>
    <property type="evidence" value="ECO:0007669"/>
    <property type="project" value="UniProtKB-UniRule"/>
</dbReference>
<dbReference type="InterPro" id="IPR002104">
    <property type="entry name" value="Integrase_catalytic"/>
</dbReference>